<proteinExistence type="predicted"/>
<dbReference type="RefSeq" id="WP_055067404.1">
    <property type="nucleotide sequence ID" value="NZ_CP173697.1"/>
</dbReference>
<feature type="transmembrane region" description="Helical" evidence="1">
    <location>
        <begin position="118"/>
        <end position="136"/>
    </location>
</feature>
<dbReference type="STRING" id="301302.ERS852420_03218"/>
<sequence length="171" mass="20293">MTIEDKKQQENLKNFDRNLKESTDQLAWFLYWMFAAVVLVLGMTLIFDGIFYRDAWMILSYVWMVVFMDNYVLAPYQWSNEAFSRRMQKSDAVSKILRFVPVSGKNYFRVRMQYLWKFVWKFGAFAMLIVIGSMSFTQKISLVRVMEGVLLFLAGPMLIGYVELKESLFCR</sequence>
<protein>
    <submittedName>
        <fullName evidence="2">Uncharacterized protein</fullName>
    </submittedName>
</protein>
<accession>A0A0M6WGP0</accession>
<reference evidence="3" key="1">
    <citation type="submission" date="2015-05" db="EMBL/GenBank/DDBJ databases">
        <authorList>
            <consortium name="Pathogen Informatics"/>
        </authorList>
    </citation>
    <scope>NUCLEOTIDE SEQUENCE [LARGE SCALE GENOMIC DNA]</scope>
    <source>
        <strain evidence="3">M72</strain>
    </source>
</reference>
<dbReference type="AlphaFoldDB" id="A0A0M6WGP0"/>
<keyword evidence="1" id="KW-0472">Membrane</keyword>
<keyword evidence="1" id="KW-1133">Transmembrane helix</keyword>
<feature type="transmembrane region" description="Helical" evidence="1">
    <location>
        <begin position="26"/>
        <end position="52"/>
    </location>
</feature>
<name>A0A0M6WGP0_9FIRM</name>
<evidence type="ECO:0000313" key="2">
    <source>
        <dbReference type="EMBL" id="CRL35696.1"/>
    </source>
</evidence>
<organism evidence="2 3">
    <name type="scientific">Roseburia faecis</name>
    <dbReference type="NCBI Taxonomy" id="301302"/>
    <lineage>
        <taxon>Bacteria</taxon>
        <taxon>Bacillati</taxon>
        <taxon>Bacillota</taxon>
        <taxon>Clostridia</taxon>
        <taxon>Lachnospirales</taxon>
        <taxon>Lachnospiraceae</taxon>
        <taxon>Roseburia</taxon>
    </lineage>
</organism>
<evidence type="ECO:0000256" key="1">
    <source>
        <dbReference type="SAM" id="Phobius"/>
    </source>
</evidence>
<gene>
    <name evidence="2" type="ORF">M72_24441</name>
</gene>
<feature type="transmembrane region" description="Helical" evidence="1">
    <location>
        <begin position="58"/>
        <end position="78"/>
    </location>
</feature>
<dbReference type="Proteomes" id="UP000049979">
    <property type="component" value="Unassembled WGS sequence"/>
</dbReference>
<dbReference type="EMBL" id="CVRR01000009">
    <property type="protein sequence ID" value="CRL35696.1"/>
    <property type="molecule type" value="Genomic_DNA"/>
</dbReference>
<keyword evidence="3" id="KW-1185">Reference proteome</keyword>
<keyword evidence="1" id="KW-0812">Transmembrane</keyword>
<evidence type="ECO:0000313" key="3">
    <source>
        <dbReference type="Proteomes" id="UP000049979"/>
    </source>
</evidence>
<feature type="transmembrane region" description="Helical" evidence="1">
    <location>
        <begin position="142"/>
        <end position="162"/>
    </location>
</feature>